<name>A0A1J5RRC8_9ZZZZ</name>
<dbReference type="AlphaFoldDB" id="A0A1J5RRC8"/>
<dbReference type="SUPFAM" id="SSF53850">
    <property type="entry name" value="Periplasmic binding protein-like II"/>
    <property type="match status" value="1"/>
</dbReference>
<comment type="caution">
    <text evidence="3">The sequence shown here is derived from an EMBL/GenBank/DDBJ whole genome shotgun (WGS) entry which is preliminary data.</text>
</comment>
<dbReference type="CDD" id="cd13539">
    <property type="entry name" value="PBP2_AvModA"/>
    <property type="match status" value="1"/>
</dbReference>
<keyword evidence="2" id="KW-0732">Signal</keyword>
<dbReference type="GO" id="GO:0015689">
    <property type="term" value="P:molybdate ion transport"/>
    <property type="evidence" value="ECO:0007669"/>
    <property type="project" value="InterPro"/>
</dbReference>
<evidence type="ECO:0000256" key="2">
    <source>
        <dbReference type="ARBA" id="ARBA00022729"/>
    </source>
</evidence>
<keyword evidence="1" id="KW-0479">Metal-binding</keyword>
<reference evidence="3" key="1">
    <citation type="submission" date="2016-10" db="EMBL/GenBank/DDBJ databases">
        <title>Sequence of Gallionella enrichment culture.</title>
        <authorList>
            <person name="Poehlein A."/>
            <person name="Muehling M."/>
            <person name="Daniel R."/>
        </authorList>
    </citation>
    <scope>NUCLEOTIDE SEQUENCE</scope>
</reference>
<dbReference type="Gene3D" id="3.40.190.10">
    <property type="entry name" value="Periplasmic binding protein-like II"/>
    <property type="match status" value="2"/>
</dbReference>
<dbReference type="PANTHER" id="PTHR30632:SF14">
    <property type="entry name" value="TUNGSTATE_MOLYBDATE_CHROMATE-BINDING PROTEIN MODA"/>
    <property type="match status" value="1"/>
</dbReference>
<proteinExistence type="predicted"/>
<dbReference type="PANTHER" id="PTHR30632">
    <property type="entry name" value="MOLYBDATE-BINDING PERIPLASMIC PROTEIN"/>
    <property type="match status" value="1"/>
</dbReference>
<evidence type="ECO:0000256" key="1">
    <source>
        <dbReference type="ARBA" id="ARBA00022723"/>
    </source>
</evidence>
<dbReference type="InterPro" id="IPR050682">
    <property type="entry name" value="ModA/WtpA"/>
</dbReference>
<dbReference type="EMBL" id="MLJW01000182">
    <property type="protein sequence ID" value="OIQ94644.1"/>
    <property type="molecule type" value="Genomic_DNA"/>
</dbReference>
<evidence type="ECO:0000313" key="3">
    <source>
        <dbReference type="EMBL" id="OIQ94644.1"/>
    </source>
</evidence>
<dbReference type="InterPro" id="IPR044084">
    <property type="entry name" value="AvModA-like_subst-bd"/>
</dbReference>
<sequence length="252" mass="26597">MKRLPMNAVCLMALLVFGAAAQAETLRIAVAANFIAPLQQLAAAFERDNGTKLLLAPGATRGLYAQIRNGAPFDVLLSADRETPQRLVKAGLALPDSEFTYALGKLALWSASPGYVDAGGGVLGRGDFAHLAIANPETAPYGAAALSVITKLGLQARLRPRLVEGENIIQAYQFVASGNAKLGFVALSSLYRNGKLSSAGSLWIVPAGLYPPIRQDAVILARAKDKPAARALMAYLQSAPARAIIKSYGYDF</sequence>
<dbReference type="NCBIfam" id="TIGR01256">
    <property type="entry name" value="modA"/>
    <property type="match status" value="1"/>
</dbReference>
<protein>
    <submittedName>
        <fullName evidence="3">Molybdate-binding periplasmic protein</fullName>
    </submittedName>
</protein>
<gene>
    <name evidence="3" type="primary">modA_9</name>
    <name evidence="3" type="ORF">GALL_234000</name>
</gene>
<dbReference type="PIRSF" id="PIRSF004846">
    <property type="entry name" value="ModA"/>
    <property type="match status" value="1"/>
</dbReference>
<dbReference type="GO" id="GO:0030973">
    <property type="term" value="F:molybdate ion binding"/>
    <property type="evidence" value="ECO:0007669"/>
    <property type="project" value="InterPro"/>
</dbReference>
<dbReference type="GO" id="GO:0046872">
    <property type="term" value="F:metal ion binding"/>
    <property type="evidence" value="ECO:0007669"/>
    <property type="project" value="UniProtKB-KW"/>
</dbReference>
<accession>A0A1J5RRC8</accession>
<dbReference type="Pfam" id="PF13531">
    <property type="entry name" value="SBP_bac_11"/>
    <property type="match status" value="1"/>
</dbReference>
<organism evidence="3">
    <name type="scientific">mine drainage metagenome</name>
    <dbReference type="NCBI Taxonomy" id="410659"/>
    <lineage>
        <taxon>unclassified sequences</taxon>
        <taxon>metagenomes</taxon>
        <taxon>ecological metagenomes</taxon>
    </lineage>
</organism>
<dbReference type="InterPro" id="IPR005950">
    <property type="entry name" value="ModA"/>
</dbReference>